<evidence type="ECO:0000313" key="6">
    <source>
        <dbReference type="Proteomes" id="UP001321749"/>
    </source>
</evidence>
<dbReference type="PANTHER" id="PTHR37543">
    <property type="entry name" value="CCCH ZINC FINGER DNA BINDING PROTEIN (AFU_ORTHOLOGUE AFUA_5G12760)"/>
    <property type="match status" value="1"/>
</dbReference>
<feature type="compositionally biased region" description="Polar residues" evidence="3">
    <location>
        <begin position="291"/>
        <end position="300"/>
    </location>
</feature>
<gene>
    <name evidence="5" type="ORF">QBC42DRAFT_337197</name>
</gene>
<feature type="region of interest" description="Disordered" evidence="3">
    <location>
        <begin position="271"/>
        <end position="357"/>
    </location>
</feature>
<dbReference type="Pfam" id="PF25543">
    <property type="entry name" value="zf-CCCH_tandem"/>
    <property type="match status" value="1"/>
</dbReference>
<dbReference type="Pfam" id="PF25540">
    <property type="entry name" value="DUF7923"/>
    <property type="match status" value="1"/>
</dbReference>
<protein>
    <recommendedName>
        <fullName evidence="4">C3H1-type domain-containing protein</fullName>
    </recommendedName>
</protein>
<dbReference type="InterPro" id="IPR057683">
    <property type="entry name" value="DUF7923"/>
</dbReference>
<keyword evidence="1" id="KW-0862">Zinc</keyword>
<feature type="compositionally biased region" description="Pro residues" evidence="3">
    <location>
        <begin position="310"/>
        <end position="325"/>
    </location>
</feature>
<reference evidence="5" key="1">
    <citation type="journal article" date="2023" name="Mol. Phylogenet. Evol.">
        <title>Genome-scale phylogeny and comparative genomics of the fungal order Sordariales.</title>
        <authorList>
            <person name="Hensen N."/>
            <person name="Bonometti L."/>
            <person name="Westerberg I."/>
            <person name="Brannstrom I.O."/>
            <person name="Guillou S."/>
            <person name="Cros-Aarteil S."/>
            <person name="Calhoun S."/>
            <person name="Haridas S."/>
            <person name="Kuo A."/>
            <person name="Mondo S."/>
            <person name="Pangilinan J."/>
            <person name="Riley R."/>
            <person name="LaButti K."/>
            <person name="Andreopoulos B."/>
            <person name="Lipzen A."/>
            <person name="Chen C."/>
            <person name="Yan M."/>
            <person name="Daum C."/>
            <person name="Ng V."/>
            <person name="Clum A."/>
            <person name="Steindorff A."/>
            <person name="Ohm R.A."/>
            <person name="Martin F."/>
            <person name="Silar P."/>
            <person name="Natvig D.O."/>
            <person name="Lalanne C."/>
            <person name="Gautier V."/>
            <person name="Ament-Velasquez S.L."/>
            <person name="Kruys A."/>
            <person name="Hutchinson M.I."/>
            <person name="Powell A.J."/>
            <person name="Barry K."/>
            <person name="Miller A.N."/>
            <person name="Grigoriev I.V."/>
            <person name="Debuchy R."/>
            <person name="Gladieux P."/>
            <person name="Hiltunen Thoren M."/>
            <person name="Johannesson H."/>
        </authorList>
    </citation>
    <scope>NUCLEOTIDE SEQUENCE</scope>
    <source>
        <strain evidence="5">PSN324</strain>
    </source>
</reference>
<dbReference type="InterPro" id="IPR057654">
    <property type="entry name" value="Znf-CCCH_tandem"/>
</dbReference>
<sequence>MSNRYNLYDGHGEPADSADPYVAVFNHWESSVVQLRAIENRVADSYKDLIRKYQEKVAECEREKRNAMLWEKEQRMAERELNGLKAAAESSPFAFVVIDGDGAVFREDLIAQGEEGGIKAAHELNTQLKAYFSDQPSFCNIDTIIIHVVLSVEGLSRALNASGTLPVTDHAALAKFGRGFCRAQPLFSFTDVGYGKEQADHKVRKLFEIMERNIQCRCLILGGCHDNGYATFLESFRNNSKICLLETTPPAADFRKLNSFKRINLPELFRSEPIPSSRTNGGATAPPPGFASSTAFSTTPPGFAALAPSVAPPPPPPTTGAPPPALISFTSPVAASSPKTKQSTAQTKSDNSYASLGRQSSGVTINIASQKSQKKAAANRPFMQLNKDDQRVDVPLPKPDAKAVTAIEERRKANGSNFCNRYHLGNSCKNGSDCQFHHGERLTGAELMALKHKTRNLVCSNGHYCRDISCNLGHHCSNPGSCYFGNTCRFSELHGMDIVSTYLTYPLISRCSYHQDL</sequence>
<feature type="compositionally biased region" description="Polar residues" evidence="3">
    <location>
        <begin position="328"/>
        <end position="357"/>
    </location>
</feature>
<dbReference type="InterPro" id="IPR000571">
    <property type="entry name" value="Znf_CCCH"/>
</dbReference>
<feature type="coiled-coil region" evidence="2">
    <location>
        <begin position="43"/>
        <end position="80"/>
    </location>
</feature>
<organism evidence="5 6">
    <name type="scientific">Cladorrhinum samala</name>
    <dbReference type="NCBI Taxonomy" id="585594"/>
    <lineage>
        <taxon>Eukaryota</taxon>
        <taxon>Fungi</taxon>
        <taxon>Dikarya</taxon>
        <taxon>Ascomycota</taxon>
        <taxon>Pezizomycotina</taxon>
        <taxon>Sordariomycetes</taxon>
        <taxon>Sordariomycetidae</taxon>
        <taxon>Sordariales</taxon>
        <taxon>Podosporaceae</taxon>
        <taxon>Cladorrhinum</taxon>
    </lineage>
</organism>
<dbReference type="PROSITE" id="PS50103">
    <property type="entry name" value="ZF_C3H1"/>
    <property type="match status" value="1"/>
</dbReference>
<feature type="zinc finger region" description="C3H1-type" evidence="1">
    <location>
        <begin position="413"/>
        <end position="441"/>
    </location>
</feature>
<keyword evidence="6" id="KW-1185">Reference proteome</keyword>
<evidence type="ECO:0000259" key="4">
    <source>
        <dbReference type="PROSITE" id="PS50103"/>
    </source>
</evidence>
<keyword evidence="1" id="KW-0479">Metal-binding</keyword>
<evidence type="ECO:0000313" key="5">
    <source>
        <dbReference type="EMBL" id="KAK4464098.1"/>
    </source>
</evidence>
<dbReference type="AlphaFoldDB" id="A0AAV9HXA5"/>
<feature type="domain" description="C3H1-type" evidence="4">
    <location>
        <begin position="413"/>
        <end position="441"/>
    </location>
</feature>
<evidence type="ECO:0000256" key="2">
    <source>
        <dbReference type="SAM" id="Coils"/>
    </source>
</evidence>
<evidence type="ECO:0000256" key="3">
    <source>
        <dbReference type="SAM" id="MobiDB-lite"/>
    </source>
</evidence>
<keyword evidence="2" id="KW-0175">Coiled coil</keyword>
<dbReference type="EMBL" id="MU864952">
    <property type="protein sequence ID" value="KAK4464098.1"/>
    <property type="molecule type" value="Genomic_DNA"/>
</dbReference>
<keyword evidence="1" id="KW-0863">Zinc-finger</keyword>
<dbReference type="Proteomes" id="UP001321749">
    <property type="component" value="Unassembled WGS sequence"/>
</dbReference>
<dbReference type="Pfam" id="PF25542">
    <property type="entry name" value="zf-CCCH_12"/>
    <property type="match status" value="1"/>
</dbReference>
<comment type="caution">
    <text evidence="5">The sequence shown here is derived from an EMBL/GenBank/DDBJ whole genome shotgun (WGS) entry which is preliminary data.</text>
</comment>
<name>A0AAV9HXA5_9PEZI</name>
<proteinExistence type="predicted"/>
<evidence type="ECO:0000256" key="1">
    <source>
        <dbReference type="PROSITE-ProRule" id="PRU00723"/>
    </source>
</evidence>
<reference evidence="5" key="2">
    <citation type="submission" date="2023-06" db="EMBL/GenBank/DDBJ databases">
        <authorList>
            <consortium name="Lawrence Berkeley National Laboratory"/>
            <person name="Mondo S.J."/>
            <person name="Hensen N."/>
            <person name="Bonometti L."/>
            <person name="Westerberg I."/>
            <person name="Brannstrom I.O."/>
            <person name="Guillou S."/>
            <person name="Cros-Aarteil S."/>
            <person name="Calhoun S."/>
            <person name="Haridas S."/>
            <person name="Kuo A."/>
            <person name="Pangilinan J."/>
            <person name="Riley R."/>
            <person name="Labutti K."/>
            <person name="Andreopoulos B."/>
            <person name="Lipzen A."/>
            <person name="Chen C."/>
            <person name="Yanf M."/>
            <person name="Daum C."/>
            <person name="Ng V."/>
            <person name="Clum A."/>
            <person name="Steindorff A."/>
            <person name="Ohm R."/>
            <person name="Martin F."/>
            <person name="Silar P."/>
            <person name="Natvig D."/>
            <person name="Lalanne C."/>
            <person name="Gautier V."/>
            <person name="Ament-Velasquez S.L."/>
            <person name="Kruys A."/>
            <person name="Hutchinson M.I."/>
            <person name="Powell A.J."/>
            <person name="Barry K."/>
            <person name="Miller A.N."/>
            <person name="Grigoriev I.V."/>
            <person name="Debuchy R."/>
            <person name="Gladieux P."/>
            <person name="Thoren M.H."/>
            <person name="Johannesson H."/>
        </authorList>
    </citation>
    <scope>NUCLEOTIDE SEQUENCE</scope>
    <source>
        <strain evidence="5">PSN324</strain>
    </source>
</reference>
<dbReference type="PANTHER" id="PTHR37543:SF1">
    <property type="entry name" value="CCCH ZINC FINGER DNA BINDING PROTEIN (AFU_ORTHOLOGUE AFUA_5G12760)"/>
    <property type="match status" value="1"/>
</dbReference>
<dbReference type="GO" id="GO:0008270">
    <property type="term" value="F:zinc ion binding"/>
    <property type="evidence" value="ECO:0007669"/>
    <property type="project" value="UniProtKB-KW"/>
</dbReference>
<accession>A0AAV9HXA5</accession>